<evidence type="ECO:0000313" key="3">
    <source>
        <dbReference type="EMBL" id="KAJ6245903.1"/>
    </source>
</evidence>
<reference evidence="3" key="1">
    <citation type="submission" date="2022-08" db="EMBL/GenBank/DDBJ databases">
        <title>Novel sulfate-reducing endosymbionts in the free-living metamonad Anaeramoeba.</title>
        <authorList>
            <person name="Jerlstrom-Hultqvist J."/>
            <person name="Cepicka I."/>
            <person name="Gallot-Lavallee L."/>
            <person name="Salas-Leiva D."/>
            <person name="Curtis B.A."/>
            <person name="Zahonova K."/>
            <person name="Pipaliya S."/>
            <person name="Dacks J."/>
            <person name="Roger A.J."/>
        </authorList>
    </citation>
    <scope>NUCLEOTIDE SEQUENCE</scope>
    <source>
        <strain evidence="3">Schooner1</strain>
    </source>
</reference>
<keyword evidence="4" id="KW-1185">Reference proteome</keyword>
<feature type="region of interest" description="Disordered" evidence="2">
    <location>
        <begin position="1"/>
        <end position="23"/>
    </location>
</feature>
<feature type="compositionally biased region" description="Low complexity" evidence="2">
    <location>
        <begin position="1"/>
        <end position="17"/>
    </location>
</feature>
<dbReference type="Proteomes" id="UP001150062">
    <property type="component" value="Unassembled WGS sequence"/>
</dbReference>
<organism evidence="3 4">
    <name type="scientific">Anaeramoeba flamelloides</name>
    <dbReference type="NCBI Taxonomy" id="1746091"/>
    <lineage>
        <taxon>Eukaryota</taxon>
        <taxon>Metamonada</taxon>
        <taxon>Anaeramoebidae</taxon>
        <taxon>Anaeramoeba</taxon>
    </lineage>
</organism>
<feature type="coiled-coil region" evidence="1">
    <location>
        <begin position="64"/>
        <end position="144"/>
    </location>
</feature>
<accession>A0ABQ8YMS1</accession>
<protein>
    <submittedName>
        <fullName evidence="3">Uncharacterized protein</fullName>
    </submittedName>
</protein>
<comment type="caution">
    <text evidence="3">The sequence shown here is derived from an EMBL/GenBank/DDBJ whole genome shotgun (WGS) entry which is preliminary data.</text>
</comment>
<evidence type="ECO:0000313" key="4">
    <source>
        <dbReference type="Proteomes" id="UP001150062"/>
    </source>
</evidence>
<gene>
    <name evidence="3" type="ORF">M0813_19662</name>
</gene>
<sequence length="228" mass="27049">MLSPLLSNSPNQNLSPSRHSNSFLRSLSCDSPNSKVTRLTQEILQQSDDISRSQYQIFRLTEINKEMKKNHKKEQDKLNSHLDRRLQALEKSNQLRNKINLEKRRMKKENTLLKKKLAFVNQRMLELEIENTKLKNQIKQSNILPNFNKIYSNNCKHLNSYRFLEGNKENQNSNIILYSPNNRSLSEHQKLDLKAKKIQKSKQKKKKSKKQPFRKKLGFIRSRKFSNN</sequence>
<feature type="compositionally biased region" description="Basic residues" evidence="2">
    <location>
        <begin position="196"/>
        <end position="228"/>
    </location>
</feature>
<proteinExistence type="predicted"/>
<evidence type="ECO:0000256" key="1">
    <source>
        <dbReference type="SAM" id="Coils"/>
    </source>
</evidence>
<dbReference type="EMBL" id="JAOAOG010000140">
    <property type="protein sequence ID" value="KAJ6245903.1"/>
    <property type="molecule type" value="Genomic_DNA"/>
</dbReference>
<feature type="region of interest" description="Disordered" evidence="2">
    <location>
        <begin position="194"/>
        <end position="228"/>
    </location>
</feature>
<evidence type="ECO:0000256" key="2">
    <source>
        <dbReference type="SAM" id="MobiDB-lite"/>
    </source>
</evidence>
<keyword evidence="1" id="KW-0175">Coiled coil</keyword>
<name>A0ABQ8YMS1_9EUKA</name>